<feature type="domain" description="Glucose-methanol-choline oxidoreductase N-terminal" evidence="4">
    <location>
        <begin position="114"/>
        <end position="137"/>
    </location>
</feature>
<comment type="caution">
    <text evidence="6">The sequence shown here is derived from an EMBL/GenBank/DDBJ whole genome shotgun (WGS) entry which is preliminary data.</text>
</comment>
<sequence length="612" mass="66291">MYPDVGRKLVLLLLSGLVGVNAHATVGDCLAKSDNHNFIVIGGGTAGLAFASRLSQKRPDDKIIVFEAGSDGREDQKIYIPWMKGSALGTKYDWNFTTTAQPNADGRIMPQNRGKVLGGSSAVNLIVWDRGTKDEFDSWEALGNPGWNWDTIYPDQLLAENFLPNSTVYGNEGTAEGGPIGTAIEEYASEAANAFFPAVETLGVGYNWNSLAGNSLGSSNQPRSVSGLTHTRSYSPDYMKLASSNMCVELDTRVAKIILDNEDGLVAKGVLLTSGEQVMASKEVVLSAGSLQSPGILELSGIGNSTLLEAVGIKSTHHLPGVGENLQDHMRIQNSYQVKPGVLSADEVRSNATYRQEQLALYNGSMPNIYWSSRNSYAFLNWDQVEGADAELLTALALQAVEAENRTISRQKLDFLTNPAKNAGVPQLEVFLADGYSGKLGYPIDNTTAAYDDGFFTIYGVLEHLFSHGSVHVTSTNVSAQPQINPNYISTEYDLQALVTAAKYLRQIASTPPLDALWVEEYEPGKQVQSDQEWAEFVRNSSFSIYHPTGTCAMLPLEDGGVVDPELKVYGVKGLRVVDASIIPLLISAHIQTAVYGIAERAAKMVAEEWTE</sequence>
<comment type="similarity">
    <text evidence="1 2">Belongs to the GMC oxidoreductase family.</text>
</comment>
<accession>A0ABR0KG10</accession>
<keyword evidence="3" id="KW-0732">Signal</keyword>
<dbReference type="EMBL" id="JAVRRG010000034">
    <property type="protein sequence ID" value="KAK5094440.1"/>
    <property type="molecule type" value="Genomic_DNA"/>
</dbReference>
<keyword evidence="2" id="KW-0274">FAD</keyword>
<evidence type="ECO:0000313" key="6">
    <source>
        <dbReference type="EMBL" id="KAK5094440.1"/>
    </source>
</evidence>
<evidence type="ECO:0000256" key="1">
    <source>
        <dbReference type="ARBA" id="ARBA00010790"/>
    </source>
</evidence>
<name>A0ABR0KG10_9EURO</name>
<dbReference type="PROSITE" id="PS00623">
    <property type="entry name" value="GMC_OXRED_1"/>
    <property type="match status" value="1"/>
</dbReference>
<evidence type="ECO:0000313" key="7">
    <source>
        <dbReference type="Proteomes" id="UP001345013"/>
    </source>
</evidence>
<dbReference type="Proteomes" id="UP001345013">
    <property type="component" value="Unassembled WGS sequence"/>
</dbReference>
<feature type="chain" id="PRO_5046264307" description="Glucose-methanol-choline oxidoreductase N-terminal domain-containing protein" evidence="3">
    <location>
        <begin position="23"/>
        <end position="612"/>
    </location>
</feature>
<dbReference type="Pfam" id="PF00732">
    <property type="entry name" value="GMC_oxred_N"/>
    <property type="match status" value="1"/>
</dbReference>
<evidence type="ECO:0000259" key="5">
    <source>
        <dbReference type="PROSITE" id="PS00624"/>
    </source>
</evidence>
<evidence type="ECO:0000259" key="4">
    <source>
        <dbReference type="PROSITE" id="PS00623"/>
    </source>
</evidence>
<dbReference type="PROSITE" id="PS00624">
    <property type="entry name" value="GMC_OXRED_2"/>
    <property type="match status" value="1"/>
</dbReference>
<reference evidence="6 7" key="1">
    <citation type="submission" date="2023-08" db="EMBL/GenBank/DDBJ databases">
        <title>Black Yeasts Isolated from many extreme environments.</title>
        <authorList>
            <person name="Coleine C."/>
            <person name="Stajich J.E."/>
            <person name="Selbmann L."/>
        </authorList>
    </citation>
    <scope>NUCLEOTIDE SEQUENCE [LARGE SCALE GENOMIC DNA]</scope>
    <source>
        <strain evidence="6 7">CCFEE 5885</strain>
    </source>
</reference>
<dbReference type="PANTHER" id="PTHR11552:SF115">
    <property type="entry name" value="DEHYDROGENASE XPTC-RELATED"/>
    <property type="match status" value="1"/>
</dbReference>
<dbReference type="Gene3D" id="3.30.560.10">
    <property type="entry name" value="Glucose Oxidase, domain 3"/>
    <property type="match status" value="1"/>
</dbReference>
<dbReference type="Gene3D" id="3.50.50.60">
    <property type="entry name" value="FAD/NAD(P)-binding domain"/>
    <property type="match status" value="1"/>
</dbReference>
<organism evidence="6 7">
    <name type="scientific">Lithohypha guttulata</name>
    <dbReference type="NCBI Taxonomy" id="1690604"/>
    <lineage>
        <taxon>Eukaryota</taxon>
        <taxon>Fungi</taxon>
        <taxon>Dikarya</taxon>
        <taxon>Ascomycota</taxon>
        <taxon>Pezizomycotina</taxon>
        <taxon>Eurotiomycetes</taxon>
        <taxon>Chaetothyriomycetidae</taxon>
        <taxon>Chaetothyriales</taxon>
        <taxon>Trichomeriaceae</taxon>
        <taxon>Lithohypha</taxon>
    </lineage>
</organism>
<dbReference type="Pfam" id="PF05199">
    <property type="entry name" value="GMC_oxred_C"/>
    <property type="match status" value="1"/>
</dbReference>
<keyword evidence="2" id="KW-0285">Flavoprotein</keyword>
<evidence type="ECO:0000256" key="2">
    <source>
        <dbReference type="RuleBase" id="RU003968"/>
    </source>
</evidence>
<feature type="domain" description="Glucose-methanol-choline oxidoreductase N-terminal" evidence="5">
    <location>
        <begin position="289"/>
        <end position="303"/>
    </location>
</feature>
<dbReference type="InterPro" id="IPR036188">
    <property type="entry name" value="FAD/NAD-bd_sf"/>
</dbReference>
<dbReference type="SUPFAM" id="SSF54373">
    <property type="entry name" value="FAD-linked reductases, C-terminal domain"/>
    <property type="match status" value="1"/>
</dbReference>
<protein>
    <recommendedName>
        <fullName evidence="4 5">Glucose-methanol-choline oxidoreductase N-terminal domain-containing protein</fullName>
    </recommendedName>
</protein>
<dbReference type="PANTHER" id="PTHR11552">
    <property type="entry name" value="GLUCOSE-METHANOL-CHOLINE GMC OXIDOREDUCTASE"/>
    <property type="match status" value="1"/>
</dbReference>
<dbReference type="InterPro" id="IPR000172">
    <property type="entry name" value="GMC_OxRdtase_N"/>
</dbReference>
<dbReference type="InterPro" id="IPR012132">
    <property type="entry name" value="GMC_OxRdtase"/>
</dbReference>
<feature type="signal peptide" evidence="3">
    <location>
        <begin position="1"/>
        <end position="22"/>
    </location>
</feature>
<gene>
    <name evidence="6" type="ORF">LTR24_003595</name>
</gene>
<keyword evidence="7" id="KW-1185">Reference proteome</keyword>
<dbReference type="PIRSF" id="PIRSF000137">
    <property type="entry name" value="Alcohol_oxidase"/>
    <property type="match status" value="1"/>
</dbReference>
<dbReference type="SUPFAM" id="SSF51905">
    <property type="entry name" value="FAD/NAD(P)-binding domain"/>
    <property type="match status" value="1"/>
</dbReference>
<dbReference type="InterPro" id="IPR007867">
    <property type="entry name" value="GMC_OxRtase_C"/>
</dbReference>
<proteinExistence type="inferred from homology"/>
<evidence type="ECO:0000256" key="3">
    <source>
        <dbReference type="SAM" id="SignalP"/>
    </source>
</evidence>